<reference evidence="4 5" key="1">
    <citation type="journal article" date="2017" name="Curr. Biol.">
        <title>Genome architecture and evolution of a unichromosomal asexual nematode.</title>
        <authorList>
            <person name="Fradin H."/>
            <person name="Zegar C."/>
            <person name="Gutwein M."/>
            <person name="Lucas J."/>
            <person name="Kovtun M."/>
            <person name="Corcoran D."/>
            <person name="Baugh L.R."/>
            <person name="Kiontke K."/>
            <person name="Gunsalus K."/>
            <person name="Fitch D.H."/>
            <person name="Piano F."/>
        </authorList>
    </citation>
    <scope>NUCLEOTIDE SEQUENCE [LARGE SCALE GENOMIC DNA]</scope>
    <source>
        <strain evidence="4">PF1309</strain>
    </source>
</reference>
<evidence type="ECO:0000313" key="5">
    <source>
        <dbReference type="Proteomes" id="UP000218231"/>
    </source>
</evidence>
<evidence type="ECO:0000256" key="3">
    <source>
        <dbReference type="ARBA" id="ARBA00022840"/>
    </source>
</evidence>
<dbReference type="InterPro" id="IPR018181">
    <property type="entry name" value="Heat_shock_70_CS"/>
</dbReference>
<keyword evidence="2" id="KW-0547">Nucleotide-binding</keyword>
<protein>
    <submittedName>
        <fullName evidence="4">Uncharacterized protein</fullName>
    </submittedName>
</protein>
<dbReference type="Proteomes" id="UP000218231">
    <property type="component" value="Unassembled WGS sequence"/>
</dbReference>
<dbReference type="EMBL" id="LIAE01007246">
    <property type="protein sequence ID" value="PAV80606.1"/>
    <property type="molecule type" value="Genomic_DNA"/>
</dbReference>
<dbReference type="PROSITE" id="PS00329">
    <property type="entry name" value="HSP70_2"/>
    <property type="match status" value="1"/>
</dbReference>
<dbReference type="PRINTS" id="PR00301">
    <property type="entry name" value="HEATSHOCK70"/>
</dbReference>
<evidence type="ECO:0000256" key="2">
    <source>
        <dbReference type="ARBA" id="ARBA00022741"/>
    </source>
</evidence>
<dbReference type="InterPro" id="IPR013126">
    <property type="entry name" value="Hsp_70_fam"/>
</dbReference>
<sequence>MVYIGIDLGTTYSCVSVIENGKPKAIHHDDGRNIVPSVVAYGAEILVGNPALNSNIDMSNILYAAIAYNANHQLGNSKLLIFDFGGGTLDVSILEMIGNNVEVMAVTGDTHLDGN</sequence>
<dbReference type="AlphaFoldDB" id="A0A2A2L2V9"/>
<dbReference type="PANTHER" id="PTHR19375">
    <property type="entry name" value="HEAT SHOCK PROTEIN 70KDA"/>
    <property type="match status" value="1"/>
</dbReference>
<dbReference type="PROSITE" id="PS00297">
    <property type="entry name" value="HSP70_1"/>
    <property type="match status" value="1"/>
</dbReference>
<proteinExistence type="inferred from homology"/>
<name>A0A2A2L2V9_9BILA</name>
<accession>A0A2A2L2V9</accession>
<organism evidence="4 5">
    <name type="scientific">Diploscapter pachys</name>
    <dbReference type="NCBI Taxonomy" id="2018661"/>
    <lineage>
        <taxon>Eukaryota</taxon>
        <taxon>Metazoa</taxon>
        <taxon>Ecdysozoa</taxon>
        <taxon>Nematoda</taxon>
        <taxon>Chromadorea</taxon>
        <taxon>Rhabditida</taxon>
        <taxon>Rhabditina</taxon>
        <taxon>Rhabditomorpha</taxon>
        <taxon>Rhabditoidea</taxon>
        <taxon>Rhabditidae</taxon>
        <taxon>Diploscapter</taxon>
    </lineage>
</organism>
<dbReference type="SUPFAM" id="SSF53067">
    <property type="entry name" value="Actin-like ATPase domain"/>
    <property type="match status" value="2"/>
</dbReference>
<dbReference type="InterPro" id="IPR043129">
    <property type="entry name" value="ATPase_NBD"/>
</dbReference>
<gene>
    <name evidence="4" type="ORF">WR25_19716</name>
</gene>
<dbReference type="STRING" id="2018661.A0A2A2L2V9"/>
<dbReference type="GO" id="GO:0006950">
    <property type="term" value="P:response to stress"/>
    <property type="evidence" value="ECO:0007669"/>
    <property type="project" value="UniProtKB-ARBA"/>
</dbReference>
<evidence type="ECO:0000313" key="4">
    <source>
        <dbReference type="EMBL" id="PAV80606.1"/>
    </source>
</evidence>
<evidence type="ECO:0000256" key="1">
    <source>
        <dbReference type="ARBA" id="ARBA00007381"/>
    </source>
</evidence>
<keyword evidence="3" id="KW-0067">ATP-binding</keyword>
<dbReference type="FunFam" id="3.30.420.40:FF:000028">
    <property type="entry name" value="heat shock 70 kDa protein-like"/>
    <property type="match status" value="1"/>
</dbReference>
<comment type="caution">
    <text evidence="4">The sequence shown here is derived from an EMBL/GenBank/DDBJ whole genome shotgun (WGS) entry which is preliminary data.</text>
</comment>
<dbReference type="GO" id="GO:0005524">
    <property type="term" value="F:ATP binding"/>
    <property type="evidence" value="ECO:0007669"/>
    <property type="project" value="UniProtKB-KW"/>
</dbReference>
<dbReference type="Pfam" id="PF00012">
    <property type="entry name" value="HSP70"/>
    <property type="match status" value="2"/>
</dbReference>
<comment type="similarity">
    <text evidence="1">Belongs to the heat shock protein 70 family.</text>
</comment>
<keyword evidence="5" id="KW-1185">Reference proteome</keyword>
<dbReference type="OrthoDB" id="2401965at2759"/>
<dbReference type="Gene3D" id="3.30.420.40">
    <property type="match status" value="2"/>
</dbReference>
<dbReference type="GO" id="GO:0140662">
    <property type="term" value="F:ATP-dependent protein folding chaperone"/>
    <property type="evidence" value="ECO:0007669"/>
    <property type="project" value="InterPro"/>
</dbReference>